<dbReference type="Proteomes" id="UP001165960">
    <property type="component" value="Unassembled WGS sequence"/>
</dbReference>
<organism evidence="1 2">
    <name type="scientific">Entomophthora muscae</name>
    <dbReference type="NCBI Taxonomy" id="34485"/>
    <lineage>
        <taxon>Eukaryota</taxon>
        <taxon>Fungi</taxon>
        <taxon>Fungi incertae sedis</taxon>
        <taxon>Zoopagomycota</taxon>
        <taxon>Entomophthoromycotina</taxon>
        <taxon>Entomophthoromycetes</taxon>
        <taxon>Entomophthorales</taxon>
        <taxon>Entomophthoraceae</taxon>
        <taxon>Entomophthora</taxon>
    </lineage>
</organism>
<gene>
    <name evidence="1" type="ORF">DSO57_1035957</name>
</gene>
<comment type="caution">
    <text evidence="1">The sequence shown here is derived from an EMBL/GenBank/DDBJ whole genome shotgun (WGS) entry which is preliminary data.</text>
</comment>
<name>A0ACC2TLI5_9FUNG</name>
<reference evidence="1" key="1">
    <citation type="submission" date="2022-04" db="EMBL/GenBank/DDBJ databases">
        <title>Genome of the entomopathogenic fungus Entomophthora muscae.</title>
        <authorList>
            <person name="Elya C."/>
            <person name="Lovett B.R."/>
            <person name="Lee E."/>
            <person name="Macias A.M."/>
            <person name="Hajek A.E."/>
            <person name="De Bivort B.L."/>
            <person name="Kasson M.T."/>
            <person name="De Fine Licht H.H."/>
            <person name="Stajich J.E."/>
        </authorList>
    </citation>
    <scope>NUCLEOTIDE SEQUENCE</scope>
    <source>
        <strain evidence="1">Berkeley</strain>
    </source>
</reference>
<sequence length="81" mass="9233">MVCWLTSLPTWPDNSQHDGTYHDTPDLNYQQLYGTSGLSMTNDLGAYSAFPMWFGKLLLDVLDVVLENESYKLLVGTQFLR</sequence>
<protein>
    <submittedName>
        <fullName evidence="1">Uncharacterized protein</fullName>
    </submittedName>
</protein>
<proteinExistence type="predicted"/>
<evidence type="ECO:0000313" key="1">
    <source>
        <dbReference type="EMBL" id="KAJ9075457.1"/>
    </source>
</evidence>
<keyword evidence="2" id="KW-1185">Reference proteome</keyword>
<evidence type="ECO:0000313" key="2">
    <source>
        <dbReference type="Proteomes" id="UP001165960"/>
    </source>
</evidence>
<dbReference type="EMBL" id="QTSX02002461">
    <property type="protein sequence ID" value="KAJ9075457.1"/>
    <property type="molecule type" value="Genomic_DNA"/>
</dbReference>
<accession>A0ACC2TLI5</accession>